<comment type="caution">
    <text evidence="1">The sequence shown here is derived from an EMBL/GenBank/DDBJ whole genome shotgun (WGS) entry which is preliminary data.</text>
</comment>
<dbReference type="InterPro" id="IPR036514">
    <property type="entry name" value="SGNH_hydro_sf"/>
</dbReference>
<keyword evidence="2" id="KW-1185">Reference proteome</keyword>
<dbReference type="Gene3D" id="3.40.50.1110">
    <property type="entry name" value="SGNH hydrolase"/>
    <property type="match status" value="1"/>
</dbReference>
<dbReference type="GO" id="GO:0006644">
    <property type="term" value="P:phospholipid metabolic process"/>
    <property type="evidence" value="ECO:0007669"/>
    <property type="project" value="TreeGrafter"/>
</dbReference>
<dbReference type="PANTHER" id="PTHR21325:SF44">
    <property type="entry name" value="TRIACYLGLYCEROL LIPASE"/>
    <property type="match status" value="1"/>
</dbReference>
<dbReference type="STRING" id="2018661.A0A2A2L004"/>
<dbReference type="GO" id="GO:0004620">
    <property type="term" value="F:phospholipase activity"/>
    <property type="evidence" value="ECO:0007669"/>
    <property type="project" value="InterPro"/>
</dbReference>
<dbReference type="AlphaFoldDB" id="A0A2A2L004"/>
<protein>
    <recommendedName>
        <fullName evidence="3">SGNH hydrolase-type esterase domain-containing protein</fullName>
    </recommendedName>
</protein>
<name>A0A2A2L004_9BILA</name>
<dbReference type="InterPro" id="IPR038885">
    <property type="entry name" value="PLB1"/>
</dbReference>
<evidence type="ECO:0000313" key="2">
    <source>
        <dbReference type="Proteomes" id="UP000218231"/>
    </source>
</evidence>
<proteinExistence type="predicted"/>
<organism evidence="1 2">
    <name type="scientific">Diploscapter pachys</name>
    <dbReference type="NCBI Taxonomy" id="2018661"/>
    <lineage>
        <taxon>Eukaryota</taxon>
        <taxon>Metazoa</taxon>
        <taxon>Ecdysozoa</taxon>
        <taxon>Nematoda</taxon>
        <taxon>Chromadorea</taxon>
        <taxon>Rhabditida</taxon>
        <taxon>Rhabditina</taxon>
        <taxon>Rhabditomorpha</taxon>
        <taxon>Rhabditoidea</taxon>
        <taxon>Rhabditidae</taxon>
        <taxon>Diploscapter</taxon>
    </lineage>
</organism>
<dbReference type="InterPro" id="IPR001087">
    <property type="entry name" value="GDSL"/>
</dbReference>
<evidence type="ECO:0000313" key="1">
    <source>
        <dbReference type="EMBL" id="PAV79423.1"/>
    </source>
</evidence>
<accession>A0A2A2L004</accession>
<evidence type="ECO:0008006" key="3">
    <source>
        <dbReference type="Google" id="ProtNLM"/>
    </source>
</evidence>
<dbReference type="OrthoDB" id="10265800at2759"/>
<sequence>MKQDWKLLNIFIGGNDACGYCRHENYAADKCVDDVKQAIQIIYDSVPRVIVSLTAMLQLEILRKTDKGHYFCQRLHKDECGCESNSSYTSDQIKAYCVEYANDEIDLANSGVFEKDDFTLVTQPFMRDIDDPPQFPNGTTDMRFFAPDCFHFSQYGHALVTTWLWKNMLEPTNNKTTRGSISAPALPLACPDSV</sequence>
<dbReference type="Proteomes" id="UP000218231">
    <property type="component" value="Unassembled WGS sequence"/>
</dbReference>
<gene>
    <name evidence="1" type="ORF">WR25_20634</name>
</gene>
<dbReference type="Pfam" id="PF00657">
    <property type="entry name" value="Lipase_GDSL"/>
    <property type="match status" value="1"/>
</dbReference>
<dbReference type="EMBL" id="LIAE01007420">
    <property type="protein sequence ID" value="PAV79423.1"/>
    <property type="molecule type" value="Genomic_DNA"/>
</dbReference>
<dbReference type="PANTHER" id="PTHR21325">
    <property type="entry name" value="PHOSPHOLIPASE B, PLB1"/>
    <property type="match status" value="1"/>
</dbReference>
<reference evidence="1 2" key="1">
    <citation type="journal article" date="2017" name="Curr. Biol.">
        <title>Genome architecture and evolution of a unichromosomal asexual nematode.</title>
        <authorList>
            <person name="Fradin H."/>
            <person name="Zegar C."/>
            <person name="Gutwein M."/>
            <person name="Lucas J."/>
            <person name="Kovtun M."/>
            <person name="Corcoran D."/>
            <person name="Baugh L.R."/>
            <person name="Kiontke K."/>
            <person name="Gunsalus K."/>
            <person name="Fitch D.H."/>
            <person name="Piano F."/>
        </authorList>
    </citation>
    <scope>NUCLEOTIDE SEQUENCE [LARGE SCALE GENOMIC DNA]</scope>
    <source>
        <strain evidence="1">PF1309</strain>
    </source>
</reference>
<dbReference type="SUPFAM" id="SSF52266">
    <property type="entry name" value="SGNH hydrolase"/>
    <property type="match status" value="1"/>
</dbReference>